<evidence type="ECO:0000256" key="1">
    <source>
        <dbReference type="SAM" id="MobiDB-lite"/>
    </source>
</evidence>
<proteinExistence type="predicted"/>
<dbReference type="AlphaFoldDB" id="A0AAV4XZA2"/>
<protein>
    <submittedName>
        <fullName evidence="2">Uncharacterized protein</fullName>
    </submittedName>
</protein>
<feature type="region of interest" description="Disordered" evidence="1">
    <location>
        <begin position="94"/>
        <end position="122"/>
    </location>
</feature>
<accession>A0AAV4XZA2</accession>
<sequence length="122" mass="14405">MLFQEHQKIIYLSARKGDPRKEENPISNFRTTARQWRIFPLTKLLSLRYKNESLPDRSFQLGTPFCLRGKRCGRVSPLVLCKNIKDYLFKHEEGDPRQRGKAQYRIFGPPQDNGEYFPQQSS</sequence>
<dbReference type="EMBL" id="BPLR01018406">
    <property type="protein sequence ID" value="GIY99286.1"/>
    <property type="molecule type" value="Genomic_DNA"/>
</dbReference>
<reference evidence="2 3" key="1">
    <citation type="submission" date="2021-06" db="EMBL/GenBank/DDBJ databases">
        <title>Caerostris extrusa draft genome.</title>
        <authorList>
            <person name="Kono N."/>
            <person name="Arakawa K."/>
        </authorList>
    </citation>
    <scope>NUCLEOTIDE SEQUENCE [LARGE SCALE GENOMIC DNA]</scope>
</reference>
<gene>
    <name evidence="2" type="ORF">CEXT_491061</name>
</gene>
<evidence type="ECO:0000313" key="2">
    <source>
        <dbReference type="EMBL" id="GIY99286.1"/>
    </source>
</evidence>
<name>A0AAV4XZA2_CAEEX</name>
<evidence type="ECO:0000313" key="3">
    <source>
        <dbReference type="Proteomes" id="UP001054945"/>
    </source>
</evidence>
<comment type="caution">
    <text evidence="2">The sequence shown here is derived from an EMBL/GenBank/DDBJ whole genome shotgun (WGS) entry which is preliminary data.</text>
</comment>
<dbReference type="Proteomes" id="UP001054945">
    <property type="component" value="Unassembled WGS sequence"/>
</dbReference>
<organism evidence="2 3">
    <name type="scientific">Caerostris extrusa</name>
    <name type="common">Bark spider</name>
    <name type="synonym">Caerostris bankana</name>
    <dbReference type="NCBI Taxonomy" id="172846"/>
    <lineage>
        <taxon>Eukaryota</taxon>
        <taxon>Metazoa</taxon>
        <taxon>Ecdysozoa</taxon>
        <taxon>Arthropoda</taxon>
        <taxon>Chelicerata</taxon>
        <taxon>Arachnida</taxon>
        <taxon>Araneae</taxon>
        <taxon>Araneomorphae</taxon>
        <taxon>Entelegynae</taxon>
        <taxon>Araneoidea</taxon>
        <taxon>Araneidae</taxon>
        <taxon>Caerostris</taxon>
    </lineage>
</organism>
<keyword evidence="3" id="KW-1185">Reference proteome</keyword>